<evidence type="ECO:0000256" key="2">
    <source>
        <dbReference type="ARBA" id="ARBA00005525"/>
    </source>
</evidence>
<evidence type="ECO:0000256" key="1">
    <source>
        <dbReference type="ARBA" id="ARBA00005205"/>
    </source>
</evidence>
<dbReference type="HAMAP" id="MF_01925">
    <property type="entry name" value="P5C_reductase"/>
    <property type="match status" value="1"/>
</dbReference>
<evidence type="ECO:0000313" key="16">
    <source>
        <dbReference type="EMBL" id="RZO18468.1"/>
    </source>
</evidence>
<dbReference type="GO" id="GO:0004735">
    <property type="term" value="F:pyrroline-5-carboxylate reductase activity"/>
    <property type="evidence" value="ECO:0007669"/>
    <property type="project" value="UniProtKB-UniRule"/>
</dbReference>
<keyword evidence="4 10" id="KW-0028">Amino-acid biosynthesis</keyword>
<organism evidence="16 17">
    <name type="scientific">SAR92 clade bacterium</name>
    <dbReference type="NCBI Taxonomy" id="2315479"/>
    <lineage>
        <taxon>Bacteria</taxon>
        <taxon>Pseudomonadati</taxon>
        <taxon>Pseudomonadota</taxon>
        <taxon>Gammaproteobacteria</taxon>
        <taxon>Cellvibrionales</taxon>
        <taxon>Porticoccaceae</taxon>
        <taxon>SAR92 clade</taxon>
    </lineage>
</organism>
<evidence type="ECO:0000259" key="14">
    <source>
        <dbReference type="Pfam" id="PF03807"/>
    </source>
</evidence>
<dbReference type="SUPFAM" id="SSF48179">
    <property type="entry name" value="6-phosphogluconate dehydrogenase C-terminal domain-like"/>
    <property type="match status" value="1"/>
</dbReference>
<evidence type="ECO:0000256" key="3">
    <source>
        <dbReference type="ARBA" id="ARBA00022490"/>
    </source>
</evidence>
<dbReference type="Gene3D" id="1.10.3730.10">
    <property type="entry name" value="ProC C-terminal domain-like"/>
    <property type="match status" value="1"/>
</dbReference>
<keyword evidence="6 10" id="KW-0521">NADP</keyword>
<evidence type="ECO:0000259" key="15">
    <source>
        <dbReference type="Pfam" id="PF14748"/>
    </source>
</evidence>
<dbReference type="Pfam" id="PF03807">
    <property type="entry name" value="F420_oxidored"/>
    <property type="match status" value="1"/>
</dbReference>
<dbReference type="GO" id="GO:0055129">
    <property type="term" value="P:L-proline biosynthetic process"/>
    <property type="evidence" value="ECO:0007669"/>
    <property type="project" value="UniProtKB-UniRule"/>
</dbReference>
<comment type="similarity">
    <text evidence="2 10 13">Belongs to the pyrroline-5-carboxylate reductase family.</text>
</comment>
<comment type="pathway">
    <text evidence="1 10 13">Amino-acid biosynthesis; L-proline biosynthesis; L-proline from L-glutamate 5-semialdehyde: step 1/1.</text>
</comment>
<comment type="caution">
    <text evidence="16">The sequence shown here is derived from an EMBL/GenBank/DDBJ whole genome shotgun (WGS) entry which is preliminary data.</text>
</comment>
<evidence type="ECO:0000256" key="13">
    <source>
        <dbReference type="RuleBase" id="RU003903"/>
    </source>
</evidence>
<evidence type="ECO:0000256" key="4">
    <source>
        <dbReference type="ARBA" id="ARBA00022605"/>
    </source>
</evidence>
<evidence type="ECO:0000256" key="10">
    <source>
        <dbReference type="HAMAP-Rule" id="MF_01925"/>
    </source>
</evidence>
<dbReference type="InterPro" id="IPR008927">
    <property type="entry name" value="6-PGluconate_DH-like_C_sf"/>
</dbReference>
<evidence type="ECO:0000256" key="12">
    <source>
        <dbReference type="PIRSR" id="PIRSR000193-1"/>
    </source>
</evidence>
<comment type="subcellular location">
    <subcellularLocation>
        <location evidence="10">Cytoplasm</location>
    </subcellularLocation>
</comment>
<accession>A0A520MB98</accession>
<comment type="catalytic activity">
    <reaction evidence="9 10 13">
        <text>L-proline + NADP(+) = (S)-1-pyrroline-5-carboxylate + NADPH + 2 H(+)</text>
        <dbReference type="Rhea" id="RHEA:14109"/>
        <dbReference type="ChEBI" id="CHEBI:15378"/>
        <dbReference type="ChEBI" id="CHEBI:17388"/>
        <dbReference type="ChEBI" id="CHEBI:57783"/>
        <dbReference type="ChEBI" id="CHEBI:58349"/>
        <dbReference type="ChEBI" id="CHEBI:60039"/>
        <dbReference type="EC" id="1.5.1.2"/>
    </reaction>
</comment>
<dbReference type="EMBL" id="SHBP01000030">
    <property type="protein sequence ID" value="RZO18468.1"/>
    <property type="molecule type" value="Genomic_DNA"/>
</dbReference>
<comment type="catalytic activity">
    <reaction evidence="8 10">
        <text>L-proline + NAD(+) = (S)-1-pyrroline-5-carboxylate + NADH + 2 H(+)</text>
        <dbReference type="Rhea" id="RHEA:14105"/>
        <dbReference type="ChEBI" id="CHEBI:15378"/>
        <dbReference type="ChEBI" id="CHEBI:17388"/>
        <dbReference type="ChEBI" id="CHEBI:57540"/>
        <dbReference type="ChEBI" id="CHEBI:57945"/>
        <dbReference type="ChEBI" id="CHEBI:60039"/>
        <dbReference type="EC" id="1.5.1.2"/>
    </reaction>
</comment>
<feature type="domain" description="Pyrroline-5-carboxylate reductase dimerisation" evidence="15">
    <location>
        <begin position="161"/>
        <end position="265"/>
    </location>
</feature>
<evidence type="ECO:0000256" key="7">
    <source>
        <dbReference type="ARBA" id="ARBA00023002"/>
    </source>
</evidence>
<keyword evidence="7 10" id="KW-0560">Oxidoreductase</keyword>
<dbReference type="PANTHER" id="PTHR11645:SF0">
    <property type="entry name" value="PYRROLINE-5-CARBOXYLATE REDUCTASE 3"/>
    <property type="match status" value="1"/>
</dbReference>
<evidence type="ECO:0000256" key="5">
    <source>
        <dbReference type="ARBA" id="ARBA00022650"/>
    </source>
</evidence>
<comment type="function">
    <text evidence="10">Catalyzes the reduction of 1-pyrroline-5-carboxylate (PCA) to L-proline.</text>
</comment>
<dbReference type="Proteomes" id="UP000315889">
    <property type="component" value="Unassembled WGS sequence"/>
</dbReference>
<feature type="domain" description="Pyrroline-5-carboxylate reductase catalytic N-terminal" evidence="14">
    <location>
        <begin position="4"/>
        <end position="97"/>
    </location>
</feature>
<sequence>MSSIVFIGGGNMASCIVGGMIARGFEAKDITATAPSESSQEKLKSRFGISATDDNRSAVALADIVVLAVKPQIMRKVAIDLASALKADAVVVSVAAGISINSLQSWLGNSTAIVRAMPNTPSLVLSGATGLFANDLTSQSHKDSVGQIFNAVGYCCWVESEEQINAVIAVSGSGPAYFFRILEIMQAVGQELGLSEEVARELASQTALGASQMAKVSDSSPAQLRQQVTSPGGTTERALSTFQQDGLEAIFRRAMTSASQRAEEMSKDFSD</sequence>
<dbReference type="FunFam" id="3.40.50.720:FF:000105">
    <property type="entry name" value="Pyrroline-5-carboxylate reductase"/>
    <property type="match status" value="1"/>
</dbReference>
<dbReference type="InterPro" id="IPR036291">
    <property type="entry name" value="NAD(P)-bd_dom_sf"/>
</dbReference>
<dbReference type="PROSITE" id="PS00521">
    <property type="entry name" value="P5CR"/>
    <property type="match status" value="1"/>
</dbReference>
<evidence type="ECO:0000313" key="17">
    <source>
        <dbReference type="Proteomes" id="UP000315889"/>
    </source>
</evidence>
<feature type="binding site" evidence="12">
    <location>
        <begin position="7"/>
        <end position="12"/>
    </location>
    <ligand>
        <name>NADP(+)</name>
        <dbReference type="ChEBI" id="CHEBI:58349"/>
    </ligand>
</feature>
<keyword evidence="5 10" id="KW-0641">Proline biosynthesis</keyword>
<dbReference type="GO" id="GO:0005737">
    <property type="term" value="C:cytoplasm"/>
    <property type="evidence" value="ECO:0007669"/>
    <property type="project" value="UniProtKB-SubCell"/>
</dbReference>
<dbReference type="Pfam" id="PF14748">
    <property type="entry name" value="P5CR_dimer"/>
    <property type="match status" value="1"/>
</dbReference>
<evidence type="ECO:0000256" key="9">
    <source>
        <dbReference type="ARBA" id="ARBA00052690"/>
    </source>
</evidence>
<dbReference type="InterPro" id="IPR053790">
    <property type="entry name" value="P5CR-like_CS"/>
</dbReference>
<reference evidence="16 17" key="1">
    <citation type="submission" date="2019-02" db="EMBL/GenBank/DDBJ databases">
        <title>Prokaryotic population dynamics and viral predation in marine succession experiment using metagenomics: the confinement effect.</title>
        <authorList>
            <person name="Haro-Moreno J.M."/>
            <person name="Rodriguez-Valera F."/>
            <person name="Lopez-Perez M."/>
        </authorList>
    </citation>
    <scope>NUCLEOTIDE SEQUENCE [LARGE SCALE GENOMIC DNA]</scope>
    <source>
        <strain evidence="16">MED-G170</strain>
    </source>
</reference>
<dbReference type="NCBIfam" id="TIGR00112">
    <property type="entry name" value="proC"/>
    <property type="match status" value="1"/>
</dbReference>
<proteinExistence type="inferred from homology"/>
<dbReference type="PANTHER" id="PTHR11645">
    <property type="entry name" value="PYRROLINE-5-CARBOXYLATE REDUCTASE"/>
    <property type="match status" value="1"/>
</dbReference>
<dbReference type="InterPro" id="IPR028939">
    <property type="entry name" value="P5C_Rdtase_cat_N"/>
</dbReference>
<evidence type="ECO:0000256" key="11">
    <source>
        <dbReference type="NCBIfam" id="TIGR00112"/>
    </source>
</evidence>
<keyword evidence="3 10" id="KW-0963">Cytoplasm</keyword>
<dbReference type="Gene3D" id="3.40.50.720">
    <property type="entry name" value="NAD(P)-binding Rossmann-like Domain"/>
    <property type="match status" value="1"/>
</dbReference>
<feature type="binding site" evidence="12">
    <location>
        <begin position="68"/>
        <end position="71"/>
    </location>
    <ligand>
        <name>NADP(+)</name>
        <dbReference type="ChEBI" id="CHEBI:58349"/>
    </ligand>
</feature>
<protein>
    <recommendedName>
        <fullName evidence="10 11">Pyrroline-5-carboxylate reductase</fullName>
        <shortName evidence="10">P5C reductase</shortName>
        <shortName evidence="10">P5CR</shortName>
        <ecNumber evidence="10 11">1.5.1.2</ecNumber>
    </recommendedName>
    <alternativeName>
        <fullName evidence="10">PCA reductase</fullName>
    </alternativeName>
</protein>
<dbReference type="PIRSF" id="PIRSF000193">
    <property type="entry name" value="Pyrrol-5-carb_rd"/>
    <property type="match status" value="1"/>
</dbReference>
<dbReference type="FunFam" id="1.10.3730.10:FF:000001">
    <property type="entry name" value="Pyrroline-5-carboxylate reductase"/>
    <property type="match status" value="1"/>
</dbReference>
<feature type="binding site" evidence="12">
    <location>
        <position position="55"/>
    </location>
    <ligand>
        <name>NADPH</name>
        <dbReference type="ChEBI" id="CHEBI:57783"/>
    </ligand>
</feature>
<dbReference type="InterPro" id="IPR029036">
    <property type="entry name" value="P5CR_dimer"/>
</dbReference>
<gene>
    <name evidence="10" type="primary">proC</name>
    <name evidence="16" type="ORF">EVB03_09980</name>
</gene>
<name>A0A520MB98_9GAMM</name>
<dbReference type="SUPFAM" id="SSF51735">
    <property type="entry name" value="NAD(P)-binding Rossmann-fold domains"/>
    <property type="match status" value="1"/>
</dbReference>
<evidence type="ECO:0000256" key="6">
    <source>
        <dbReference type="ARBA" id="ARBA00022857"/>
    </source>
</evidence>
<dbReference type="UniPathway" id="UPA00098">
    <property type="reaction ID" value="UER00361"/>
</dbReference>
<evidence type="ECO:0000256" key="8">
    <source>
        <dbReference type="ARBA" id="ARBA00050547"/>
    </source>
</evidence>
<dbReference type="EC" id="1.5.1.2" evidence="10 11"/>
<dbReference type="InterPro" id="IPR000304">
    <property type="entry name" value="Pyrroline-COOH_reductase"/>
</dbReference>
<dbReference type="AlphaFoldDB" id="A0A520MB98"/>